<dbReference type="NCBIfam" id="NF002490">
    <property type="entry name" value="PRK01777.1"/>
    <property type="match status" value="1"/>
</dbReference>
<evidence type="ECO:0000256" key="1">
    <source>
        <dbReference type="ARBA" id="ARBA00010645"/>
    </source>
</evidence>
<proteinExistence type="inferred from homology"/>
<dbReference type="PANTHER" id="PTHR37483:SF1">
    <property type="entry name" value="UPF0125 PROTEIN RATB"/>
    <property type="match status" value="1"/>
</dbReference>
<dbReference type="Gene3D" id="3.10.20.280">
    <property type="entry name" value="RnfH-like"/>
    <property type="match status" value="1"/>
</dbReference>
<reference evidence="2" key="1">
    <citation type="journal article" date="2015" name="Nature">
        <title>Complex archaea that bridge the gap between prokaryotes and eukaryotes.</title>
        <authorList>
            <person name="Spang A."/>
            <person name="Saw J.H."/>
            <person name="Jorgensen S.L."/>
            <person name="Zaremba-Niedzwiedzka K."/>
            <person name="Martijn J."/>
            <person name="Lind A.E."/>
            <person name="van Eijk R."/>
            <person name="Schleper C."/>
            <person name="Guy L."/>
            <person name="Ettema T.J."/>
        </authorList>
    </citation>
    <scope>NUCLEOTIDE SEQUENCE</scope>
</reference>
<dbReference type="Pfam" id="PF03658">
    <property type="entry name" value="Ub-RnfH"/>
    <property type="match status" value="1"/>
</dbReference>
<dbReference type="EMBL" id="LAZR01001121">
    <property type="protein sequence ID" value="KKN50320.1"/>
    <property type="molecule type" value="Genomic_DNA"/>
</dbReference>
<dbReference type="SUPFAM" id="SSF54285">
    <property type="entry name" value="MoaD/ThiS"/>
    <property type="match status" value="1"/>
</dbReference>
<organism evidence="2">
    <name type="scientific">marine sediment metagenome</name>
    <dbReference type="NCBI Taxonomy" id="412755"/>
    <lineage>
        <taxon>unclassified sequences</taxon>
        <taxon>metagenomes</taxon>
        <taxon>ecological metagenomes</taxon>
    </lineage>
</organism>
<sequence>MAVNPPTSEQATQLMTVEVSYALPNEQVILQVEMASDGTVEEAIRRSGILEAFPQIDLDSDKVGIFGKMCKLNASLRDKDRVEIY</sequence>
<name>A0A0F9R153_9ZZZZ</name>
<protein>
    <recommendedName>
        <fullName evidence="3">RnfH family protein</fullName>
    </recommendedName>
</protein>
<dbReference type="PANTHER" id="PTHR37483">
    <property type="entry name" value="UPF0125 PROTEIN RATB"/>
    <property type="match status" value="1"/>
</dbReference>
<evidence type="ECO:0000313" key="2">
    <source>
        <dbReference type="EMBL" id="KKN50320.1"/>
    </source>
</evidence>
<gene>
    <name evidence="2" type="ORF">LCGC14_0634040</name>
</gene>
<dbReference type="InterPro" id="IPR005346">
    <property type="entry name" value="RnfH"/>
</dbReference>
<accession>A0A0F9R153</accession>
<dbReference type="HAMAP" id="MF_00460">
    <property type="entry name" value="UPF0125_RnfH"/>
    <property type="match status" value="1"/>
</dbReference>
<comment type="similarity">
    <text evidence="1">Belongs to the UPF0125 (RnfH) family.</text>
</comment>
<dbReference type="InterPro" id="IPR037021">
    <property type="entry name" value="RnfH_sf"/>
</dbReference>
<dbReference type="InterPro" id="IPR016155">
    <property type="entry name" value="Mopterin_synth/thiamin_S_b"/>
</dbReference>
<comment type="caution">
    <text evidence="2">The sequence shown here is derived from an EMBL/GenBank/DDBJ whole genome shotgun (WGS) entry which is preliminary data.</text>
</comment>
<evidence type="ECO:0008006" key="3">
    <source>
        <dbReference type="Google" id="ProtNLM"/>
    </source>
</evidence>
<dbReference type="AlphaFoldDB" id="A0A0F9R153"/>